<dbReference type="EMBL" id="AP027151">
    <property type="protein sequence ID" value="BDV42977.1"/>
    <property type="molecule type" value="Genomic_DNA"/>
</dbReference>
<dbReference type="InterPro" id="IPR059226">
    <property type="entry name" value="Choice_anch_Q_dom"/>
</dbReference>
<reference evidence="3 4" key="1">
    <citation type="submission" date="2022-12" db="EMBL/GenBank/DDBJ databases">
        <title>Polyphasic characterization of Geotalea uranireducens NIT-SL11 newly isolated from a complex of sewage sludge and microbially reduced graphene oxide.</title>
        <authorList>
            <person name="Xie L."/>
            <person name="Yoshida N."/>
            <person name="Meng L."/>
        </authorList>
    </citation>
    <scope>NUCLEOTIDE SEQUENCE [LARGE SCALE GENOMIC DNA]</scope>
    <source>
        <strain evidence="3 4">NIT-SL11</strain>
    </source>
</reference>
<keyword evidence="1" id="KW-0732">Signal</keyword>
<evidence type="ECO:0000313" key="3">
    <source>
        <dbReference type="EMBL" id="BDV42977.1"/>
    </source>
</evidence>
<accession>A0ABN6VU23</accession>
<feature type="domain" description="Bacterial repeat" evidence="2">
    <location>
        <begin position="622"/>
        <end position="670"/>
    </location>
</feature>
<protein>
    <recommendedName>
        <fullName evidence="2">Bacterial repeat domain-containing protein</fullName>
    </recommendedName>
</protein>
<evidence type="ECO:0000259" key="2">
    <source>
        <dbReference type="Pfam" id="PF18998"/>
    </source>
</evidence>
<sequence length="762" mass="77366">MQKILLTATGAAAAITIMTGPARATLSEPDAVYYGTATTAAAGNTLAIRLSGTTVPLATCTLGTDLKYTLRVPMDAFAPRTAGTALSGDAAEILNGTAVIGTVTIPAWGTLVRLDFESARTTEQWAADHPGDDGSGDMNRNGISDLQDYLNGNDPAACIWAYPDAAHAETTVYHPLVLQNCLSDAGADQRHNLIRVARGTYPGAFSYAAGWNEQYGLTLSGGYDPADTNGRQTDPALTVLDGDTDQDGIGNGIVLAIDTDSAKCTGTVRIENLTVRNGAATTGQKGGGIRAGCYQGAIELVGNIISGNSADSGGGGAITSSDSGPVLLVDNILYANSAAGAAALQITAATGPVVLLNNTIAGNSASTAGAGTAIIVETTAAAVDLTNNIVYGTAAVNGEDVYINSSGATIPLTVSHNVWSASGFYANAPAFAADASNIDAPPQFVAPLAGNYRLKPGSPCLDGGIGHPDLPTEDAGGAARTWGSAVDPGAYEFHGATTNPATALTRNGATLHGTANANNADTMVFFQYGRDTGYGFSVAAIPGTIGGVTDTPVSAVIDGLSSGIYHYRIAATSSAGVTYGGDLTFSTVDPLLKVTITGNGAVHGSSILGQNYSCATADCPATPYVSGDRVTLSATASADYLFSGWGGDCAATGDCSLTMDADRQASALFTFVQPVRLFQQTSSLDFGTIAGAYAVIADNATATIACRASSLTGWLAFDRPVTLQLKGGYDTSFGSNRTDYTTIQGGVTIGKGSLTVEQLIIR</sequence>
<dbReference type="NCBIfam" id="NF041518">
    <property type="entry name" value="choice_anch_Q"/>
    <property type="match status" value="1"/>
</dbReference>
<evidence type="ECO:0000313" key="4">
    <source>
        <dbReference type="Proteomes" id="UP001317705"/>
    </source>
</evidence>
<feature type="signal peptide" evidence="1">
    <location>
        <begin position="1"/>
        <end position="24"/>
    </location>
</feature>
<name>A0ABN6VU23_9BACT</name>
<evidence type="ECO:0000256" key="1">
    <source>
        <dbReference type="SAM" id="SignalP"/>
    </source>
</evidence>
<dbReference type="InterPro" id="IPR011050">
    <property type="entry name" value="Pectin_lyase_fold/virulence"/>
</dbReference>
<dbReference type="Pfam" id="PF18998">
    <property type="entry name" value="Flg_new_2"/>
    <property type="match status" value="1"/>
</dbReference>
<organism evidence="3 4">
    <name type="scientific">Geotalea uraniireducens</name>
    <dbReference type="NCBI Taxonomy" id="351604"/>
    <lineage>
        <taxon>Bacteria</taxon>
        <taxon>Pseudomonadati</taxon>
        <taxon>Thermodesulfobacteriota</taxon>
        <taxon>Desulfuromonadia</taxon>
        <taxon>Geobacterales</taxon>
        <taxon>Geobacteraceae</taxon>
        <taxon>Geotalea</taxon>
    </lineage>
</organism>
<keyword evidence="4" id="KW-1185">Reference proteome</keyword>
<dbReference type="RefSeq" id="WP_282003733.1">
    <property type="nucleotide sequence ID" value="NZ_AP027151.1"/>
</dbReference>
<dbReference type="InterPro" id="IPR044060">
    <property type="entry name" value="Bacterial_rp_domain"/>
</dbReference>
<gene>
    <name evidence="3" type="ORF">GURASL_19000</name>
</gene>
<proteinExistence type="predicted"/>
<dbReference type="Proteomes" id="UP001317705">
    <property type="component" value="Chromosome"/>
</dbReference>
<feature type="chain" id="PRO_5045075823" description="Bacterial repeat domain-containing protein" evidence="1">
    <location>
        <begin position="25"/>
        <end position="762"/>
    </location>
</feature>
<dbReference type="SUPFAM" id="SSF51126">
    <property type="entry name" value="Pectin lyase-like"/>
    <property type="match status" value="1"/>
</dbReference>